<dbReference type="EnsemblMetazoa" id="XM_004926743.4">
    <property type="protein sequence ID" value="XP_004926800.1"/>
    <property type="gene ID" value="LOC101739785"/>
</dbReference>
<dbReference type="GO" id="GO:0016298">
    <property type="term" value="F:lipase activity"/>
    <property type="evidence" value="ECO:0007669"/>
    <property type="project" value="InterPro"/>
</dbReference>
<dbReference type="InterPro" id="IPR000734">
    <property type="entry name" value="TAG_lipase"/>
</dbReference>
<comment type="subcellular location">
    <subcellularLocation>
        <location evidence="1">Secreted</location>
    </subcellularLocation>
</comment>
<proteinExistence type="inferred from homology"/>
<dbReference type="InterPro" id="IPR013818">
    <property type="entry name" value="Lipase"/>
</dbReference>
<evidence type="ECO:0000256" key="5">
    <source>
        <dbReference type="SAM" id="SignalP"/>
    </source>
</evidence>
<evidence type="ECO:0000256" key="2">
    <source>
        <dbReference type="ARBA" id="ARBA00010701"/>
    </source>
</evidence>
<dbReference type="RefSeq" id="XP_004926800.1">
    <property type="nucleotide sequence ID" value="XM_004926743.5"/>
</dbReference>
<dbReference type="AlphaFoldDB" id="A0A8R1WJU9"/>
<dbReference type="GO" id="GO:0005615">
    <property type="term" value="C:extracellular space"/>
    <property type="evidence" value="ECO:0007669"/>
    <property type="project" value="TreeGrafter"/>
</dbReference>
<dbReference type="PANTHER" id="PTHR11610:SF173">
    <property type="entry name" value="LIPASE DOMAIN-CONTAINING PROTEIN-RELATED"/>
    <property type="match status" value="1"/>
</dbReference>
<dbReference type="GeneID" id="101739785"/>
<organism evidence="7 8">
    <name type="scientific">Bombyx mori</name>
    <name type="common">Silk moth</name>
    <dbReference type="NCBI Taxonomy" id="7091"/>
    <lineage>
        <taxon>Eukaryota</taxon>
        <taxon>Metazoa</taxon>
        <taxon>Ecdysozoa</taxon>
        <taxon>Arthropoda</taxon>
        <taxon>Hexapoda</taxon>
        <taxon>Insecta</taxon>
        <taxon>Pterygota</taxon>
        <taxon>Neoptera</taxon>
        <taxon>Endopterygota</taxon>
        <taxon>Lepidoptera</taxon>
        <taxon>Glossata</taxon>
        <taxon>Ditrysia</taxon>
        <taxon>Bombycoidea</taxon>
        <taxon>Bombycidae</taxon>
        <taxon>Bombycinae</taxon>
        <taxon>Bombyx</taxon>
    </lineage>
</organism>
<reference evidence="7" key="2">
    <citation type="submission" date="2022-06" db="UniProtKB">
        <authorList>
            <consortium name="EnsemblMetazoa"/>
        </authorList>
    </citation>
    <scope>IDENTIFICATION</scope>
    <source>
        <strain evidence="7">p50T (Dazao)</strain>
    </source>
</reference>
<evidence type="ECO:0000256" key="4">
    <source>
        <dbReference type="RuleBase" id="RU004262"/>
    </source>
</evidence>
<evidence type="ECO:0000259" key="6">
    <source>
        <dbReference type="Pfam" id="PF00151"/>
    </source>
</evidence>
<feature type="domain" description="Lipase" evidence="6">
    <location>
        <begin position="63"/>
        <end position="314"/>
    </location>
</feature>
<evidence type="ECO:0000256" key="1">
    <source>
        <dbReference type="ARBA" id="ARBA00004613"/>
    </source>
</evidence>
<evidence type="ECO:0000313" key="8">
    <source>
        <dbReference type="Proteomes" id="UP000005204"/>
    </source>
</evidence>
<dbReference type="KEGG" id="bmor:101739785"/>
<feature type="signal peptide" evidence="5">
    <location>
        <begin position="1"/>
        <end position="24"/>
    </location>
</feature>
<name>A0A8R1WJU9_BOMMO</name>
<feature type="chain" id="PRO_5035818338" description="Lipase domain-containing protein" evidence="5">
    <location>
        <begin position="25"/>
        <end position="337"/>
    </location>
</feature>
<evidence type="ECO:0000256" key="3">
    <source>
        <dbReference type="ARBA" id="ARBA00022525"/>
    </source>
</evidence>
<reference evidence="8" key="1">
    <citation type="journal article" date="2008" name="Insect Biochem. Mol. Biol.">
        <title>The genome of a lepidopteran model insect, the silkworm Bombyx mori.</title>
        <authorList>
            <consortium name="International Silkworm Genome Consortium"/>
        </authorList>
    </citation>
    <scope>NUCLEOTIDE SEQUENCE [LARGE SCALE GENOMIC DNA]</scope>
    <source>
        <strain evidence="8">p50T</strain>
    </source>
</reference>
<dbReference type="PANTHER" id="PTHR11610">
    <property type="entry name" value="LIPASE"/>
    <property type="match status" value="1"/>
</dbReference>
<dbReference type="PRINTS" id="PR00821">
    <property type="entry name" value="TAGLIPASE"/>
</dbReference>
<dbReference type="InterPro" id="IPR029058">
    <property type="entry name" value="AB_hydrolase_fold"/>
</dbReference>
<dbReference type="SUPFAM" id="SSF53474">
    <property type="entry name" value="alpha/beta-Hydrolases"/>
    <property type="match status" value="1"/>
</dbReference>
<keyword evidence="3" id="KW-0964">Secreted</keyword>
<dbReference type="Pfam" id="PF00151">
    <property type="entry name" value="Lipase"/>
    <property type="match status" value="1"/>
</dbReference>
<keyword evidence="5" id="KW-0732">Signal</keyword>
<dbReference type="GO" id="GO:0016042">
    <property type="term" value="P:lipid catabolic process"/>
    <property type="evidence" value="ECO:0007669"/>
    <property type="project" value="TreeGrafter"/>
</dbReference>
<dbReference type="GO" id="GO:0017171">
    <property type="term" value="F:serine hydrolase activity"/>
    <property type="evidence" value="ECO:0007669"/>
    <property type="project" value="TreeGrafter"/>
</dbReference>
<protein>
    <recommendedName>
        <fullName evidence="6">Lipase domain-containing protein</fullName>
    </recommendedName>
</protein>
<dbReference type="Proteomes" id="UP000005204">
    <property type="component" value="Unassembled WGS sequence"/>
</dbReference>
<comment type="similarity">
    <text evidence="2 4">Belongs to the AB hydrolase superfamily. Lipase family.</text>
</comment>
<sequence>MMLVLKLNLINFLVVLNLTKLIEAAWLRCYKGSLDDFIVAPLTESLSPSFISCIDPDLPTIAYTFGFRGRVKGPATTAVLSAYLATKKRNVLLLDWEEEAQSGLLGLPLSYALYAVPKAIQIGKQMGDALVRLSGAGINMTSIHLVGHSLGAHMMGYAGKQAREKGYTVARITGLDPARALFEGTLALYSGLDRTCARFVDTIHSDPGGYGTSSSIATVDIWPNYEGKKSTQPGCDEGEFEMFSREDLCSHDRSWRFYVEAIGLPTSFPAVSAPDYETWANGGADTNRTTYLGELTNTRAQGNFYLVTNPVSPYGKRQEGLQPIAQQARVKRSSVVT</sequence>
<evidence type="ECO:0000313" key="7">
    <source>
        <dbReference type="EnsemblMetazoa" id="XP_004926800.1"/>
    </source>
</evidence>
<keyword evidence="8" id="KW-1185">Reference proteome</keyword>
<accession>A0A8R1WJU9</accession>
<dbReference type="Gene3D" id="3.40.50.1820">
    <property type="entry name" value="alpha/beta hydrolase"/>
    <property type="match status" value="1"/>
</dbReference>